<protein>
    <submittedName>
        <fullName evidence="2 5">Uncharacterized protein</fullName>
    </submittedName>
</protein>
<feature type="region of interest" description="Disordered" evidence="1">
    <location>
        <begin position="1"/>
        <end position="38"/>
    </location>
</feature>
<dbReference type="AlphaFoldDB" id="A0A0N4UPL5"/>
<evidence type="ECO:0000313" key="4">
    <source>
        <dbReference type="Proteomes" id="UP000274756"/>
    </source>
</evidence>
<dbReference type="EMBL" id="UYYG01000136">
    <property type="protein sequence ID" value="VDN53491.1"/>
    <property type="molecule type" value="Genomic_DNA"/>
</dbReference>
<sequence length="88" mass="10329">MPLGPNDSALKRGWSRISRRRKKRSKEDLTSQVQVEDPELVHDSHSRNILSNDEKKGYVYFLILEEILLDCLNPFQVIGDEQRRHKPT</sequence>
<feature type="compositionally biased region" description="Basic residues" evidence="1">
    <location>
        <begin position="13"/>
        <end position="24"/>
    </location>
</feature>
<reference evidence="2 4" key="2">
    <citation type="submission" date="2018-11" db="EMBL/GenBank/DDBJ databases">
        <authorList>
            <consortium name="Pathogen Informatics"/>
        </authorList>
    </citation>
    <scope>NUCLEOTIDE SEQUENCE [LARGE SCALE GENOMIC DNA]</scope>
</reference>
<dbReference type="Proteomes" id="UP000038040">
    <property type="component" value="Unplaced"/>
</dbReference>
<accession>A0A0N4UPL5</accession>
<evidence type="ECO:0000256" key="1">
    <source>
        <dbReference type="SAM" id="MobiDB-lite"/>
    </source>
</evidence>
<evidence type="ECO:0000313" key="5">
    <source>
        <dbReference type="WBParaSite" id="DME_0000990701-mRNA-1"/>
    </source>
</evidence>
<dbReference type="WBParaSite" id="DME_0000990701-mRNA-1">
    <property type="protein sequence ID" value="DME_0000990701-mRNA-1"/>
    <property type="gene ID" value="DME_0000990701"/>
</dbReference>
<evidence type="ECO:0000313" key="3">
    <source>
        <dbReference type="Proteomes" id="UP000038040"/>
    </source>
</evidence>
<organism evidence="3 5">
    <name type="scientific">Dracunculus medinensis</name>
    <name type="common">Guinea worm</name>
    <dbReference type="NCBI Taxonomy" id="318479"/>
    <lineage>
        <taxon>Eukaryota</taxon>
        <taxon>Metazoa</taxon>
        <taxon>Ecdysozoa</taxon>
        <taxon>Nematoda</taxon>
        <taxon>Chromadorea</taxon>
        <taxon>Rhabditida</taxon>
        <taxon>Spirurina</taxon>
        <taxon>Dracunculoidea</taxon>
        <taxon>Dracunculidae</taxon>
        <taxon>Dracunculus</taxon>
    </lineage>
</organism>
<proteinExistence type="predicted"/>
<reference evidence="5" key="1">
    <citation type="submission" date="2017-02" db="UniProtKB">
        <authorList>
            <consortium name="WormBaseParasite"/>
        </authorList>
    </citation>
    <scope>IDENTIFICATION</scope>
</reference>
<name>A0A0N4UPL5_DRAME</name>
<keyword evidence="4" id="KW-1185">Reference proteome</keyword>
<dbReference type="Proteomes" id="UP000274756">
    <property type="component" value="Unassembled WGS sequence"/>
</dbReference>
<evidence type="ECO:0000313" key="2">
    <source>
        <dbReference type="EMBL" id="VDN53491.1"/>
    </source>
</evidence>
<gene>
    <name evidence="2" type="ORF">DME_LOCUS3464</name>
</gene>